<dbReference type="Proteomes" id="UP001161757">
    <property type="component" value="Unassembled WGS sequence"/>
</dbReference>
<feature type="compositionally biased region" description="Basic and acidic residues" evidence="1">
    <location>
        <begin position="251"/>
        <end position="263"/>
    </location>
</feature>
<evidence type="ECO:0008006" key="4">
    <source>
        <dbReference type="Google" id="ProtNLM"/>
    </source>
</evidence>
<gene>
    <name evidence="2" type="ORF">HRR80_003023</name>
</gene>
<feature type="compositionally biased region" description="Polar residues" evidence="1">
    <location>
        <begin position="344"/>
        <end position="354"/>
    </location>
</feature>
<feature type="compositionally biased region" description="Polar residues" evidence="1">
    <location>
        <begin position="145"/>
        <end position="160"/>
    </location>
</feature>
<feature type="compositionally biased region" description="Polar residues" evidence="1">
    <location>
        <begin position="320"/>
        <end position="337"/>
    </location>
</feature>
<proteinExistence type="predicted"/>
<reference evidence="2" key="1">
    <citation type="submission" date="2023-01" db="EMBL/GenBank/DDBJ databases">
        <title>Exophiala dermititidis isolated from Cystic Fibrosis Patient.</title>
        <authorList>
            <person name="Kurbessoian T."/>
            <person name="Crocker A."/>
            <person name="Murante D."/>
            <person name="Hogan D.A."/>
            <person name="Stajich J.E."/>
        </authorList>
    </citation>
    <scope>NUCLEOTIDE SEQUENCE</scope>
    <source>
        <strain evidence="2">Ex8</strain>
    </source>
</reference>
<feature type="compositionally biased region" description="Polar residues" evidence="1">
    <location>
        <begin position="390"/>
        <end position="399"/>
    </location>
</feature>
<dbReference type="GO" id="GO:0016071">
    <property type="term" value="P:mRNA metabolic process"/>
    <property type="evidence" value="ECO:0007669"/>
    <property type="project" value="UniProtKB-ARBA"/>
</dbReference>
<organism evidence="2 3">
    <name type="scientific">Exophiala dermatitidis</name>
    <name type="common">Black yeast-like fungus</name>
    <name type="synonym">Wangiella dermatitidis</name>
    <dbReference type="NCBI Taxonomy" id="5970"/>
    <lineage>
        <taxon>Eukaryota</taxon>
        <taxon>Fungi</taxon>
        <taxon>Dikarya</taxon>
        <taxon>Ascomycota</taxon>
        <taxon>Pezizomycotina</taxon>
        <taxon>Eurotiomycetes</taxon>
        <taxon>Chaetothyriomycetidae</taxon>
        <taxon>Chaetothyriales</taxon>
        <taxon>Herpotrichiellaceae</taxon>
        <taxon>Exophiala</taxon>
    </lineage>
</organism>
<feature type="compositionally biased region" description="Polar residues" evidence="1">
    <location>
        <begin position="241"/>
        <end position="250"/>
    </location>
</feature>
<dbReference type="InterPro" id="IPR028322">
    <property type="entry name" value="PNRC-like_rgn"/>
</dbReference>
<feature type="compositionally biased region" description="Low complexity" evidence="1">
    <location>
        <begin position="1"/>
        <end position="14"/>
    </location>
</feature>
<name>A0AAN6F015_EXODE</name>
<evidence type="ECO:0000256" key="1">
    <source>
        <dbReference type="SAM" id="MobiDB-lite"/>
    </source>
</evidence>
<feature type="region of interest" description="Disordered" evidence="1">
    <location>
        <begin position="1"/>
        <end position="125"/>
    </location>
</feature>
<feature type="compositionally biased region" description="Polar residues" evidence="1">
    <location>
        <begin position="52"/>
        <end position="87"/>
    </location>
</feature>
<accession>A0AAN6F015</accession>
<evidence type="ECO:0000313" key="3">
    <source>
        <dbReference type="Proteomes" id="UP001161757"/>
    </source>
</evidence>
<feature type="compositionally biased region" description="Low complexity" evidence="1">
    <location>
        <begin position="169"/>
        <end position="181"/>
    </location>
</feature>
<comment type="caution">
    <text evidence="2">The sequence shown here is derived from an EMBL/GenBank/DDBJ whole genome shotgun (WGS) entry which is preliminary data.</text>
</comment>
<sequence>MSATTTAPQPQPTKAPRRQGKKQRPTDGSLSDVGVPTEYQRHTFPSTAPMAKNSNKGQPARKTSNANKKLQSESATSAAGKQNNSRSSQDKTRATPVKPAAYAGATFQQSPAASDLPLPSFYSKSLPATSRLSSEIINSGPVDAQASSVATTDQSPSKGESTPCDFLFQAARQARATPRQASPVVRSGNLSVPNGSPASRSPAPRDGDAMFPFELEGGATPGEDGSPFATPYKDRMEALRTTKSTASGSKSMDENERRAKSDALKQLLMQSSGQGRPTGPDAGFDLNNPFNARAPYQQPTSYPQGPPLAHRMSAPAPSPYMQQRSVYTSQTQPQQGFQYAPVHPQTQKRPTSSRLRNVYGAQNELEYAELSSDSAVTPPIASAGGHPQLPKSQYTSDTLEQPYPNQPQIPGHRTKPSAQQLEDDLRRVLKLDLTSRG</sequence>
<feature type="compositionally biased region" description="Polar residues" evidence="1">
    <location>
        <begin position="188"/>
        <end position="199"/>
    </location>
</feature>
<dbReference type="Pfam" id="PF15365">
    <property type="entry name" value="PNRC"/>
    <property type="match status" value="1"/>
</dbReference>
<feature type="region of interest" description="Disordered" evidence="1">
    <location>
        <begin position="137"/>
        <end position="354"/>
    </location>
</feature>
<dbReference type="AlphaFoldDB" id="A0AAN6F015"/>
<dbReference type="EMBL" id="JAJGCB010000004">
    <property type="protein sequence ID" value="KAJ8992982.1"/>
    <property type="molecule type" value="Genomic_DNA"/>
</dbReference>
<feature type="region of interest" description="Disordered" evidence="1">
    <location>
        <begin position="370"/>
        <end position="423"/>
    </location>
</feature>
<protein>
    <recommendedName>
        <fullName evidence="4">Proteophosphoglycan 5</fullName>
    </recommendedName>
</protein>
<evidence type="ECO:0000313" key="2">
    <source>
        <dbReference type="EMBL" id="KAJ8992982.1"/>
    </source>
</evidence>